<proteinExistence type="predicted"/>
<evidence type="ECO:0000256" key="1">
    <source>
        <dbReference type="SAM" id="MobiDB-lite"/>
    </source>
</evidence>
<sequence length="377" mass="43143">MFTIHNSQKSVYEIPSDAGTVMFYERIYVLVSIANAIAVHGYDYAELRYPTDSAGNSMRPSERVRENREELRRIIEMLNGRHGEQIEKEPDVVSNGLQAYGEDLEESGAVEDQVARLKGLLKMLQRNYDHRLKMYPEEDASSRVHVIANPEVLDSFKKDLRSKYRSTSSSSDLDTSTEDLSYYRRWATARNKNRASSRGKLNVRHNQDRSPYKLVAGKPQAVPTNEESFVIFKRSGHRGSTQKRKERGARDLTKSNELLKGYKETKLSWGQVEVSHERFDSQRWDTRPKPRPQSPKGAIGKSPEPNKVFVVSDVSGETEKKLTVNEKVLEASRSVERWRNVKPKRSRPKAKSYGRGAYGNGRTSIPLGKRSVYEEDK</sequence>
<feature type="compositionally biased region" description="Basic residues" evidence="1">
    <location>
        <begin position="234"/>
        <end position="247"/>
    </location>
</feature>
<feature type="region of interest" description="Disordered" evidence="1">
    <location>
        <begin position="234"/>
        <end position="256"/>
    </location>
</feature>
<dbReference type="Proteomes" id="UP000837857">
    <property type="component" value="Chromosome 30"/>
</dbReference>
<keyword evidence="3" id="KW-1185">Reference proteome</keyword>
<feature type="compositionally biased region" description="Basic and acidic residues" evidence="1">
    <location>
        <begin position="278"/>
        <end position="288"/>
    </location>
</feature>
<feature type="region of interest" description="Disordered" evidence="1">
    <location>
        <begin position="332"/>
        <end position="377"/>
    </location>
</feature>
<feature type="region of interest" description="Disordered" evidence="1">
    <location>
        <begin position="278"/>
        <end position="308"/>
    </location>
</feature>
<protein>
    <submittedName>
        <fullName evidence="2">Uncharacterized protein</fullName>
    </submittedName>
</protein>
<gene>
    <name evidence="2" type="ORF">IPOD504_LOCUS12966</name>
</gene>
<feature type="compositionally biased region" description="Basic residues" evidence="1">
    <location>
        <begin position="340"/>
        <end position="352"/>
    </location>
</feature>
<organism evidence="2 3">
    <name type="scientific">Iphiclides podalirius</name>
    <name type="common">scarce swallowtail</name>
    <dbReference type="NCBI Taxonomy" id="110791"/>
    <lineage>
        <taxon>Eukaryota</taxon>
        <taxon>Metazoa</taxon>
        <taxon>Ecdysozoa</taxon>
        <taxon>Arthropoda</taxon>
        <taxon>Hexapoda</taxon>
        <taxon>Insecta</taxon>
        <taxon>Pterygota</taxon>
        <taxon>Neoptera</taxon>
        <taxon>Endopterygota</taxon>
        <taxon>Lepidoptera</taxon>
        <taxon>Glossata</taxon>
        <taxon>Ditrysia</taxon>
        <taxon>Papilionoidea</taxon>
        <taxon>Papilionidae</taxon>
        <taxon>Papilioninae</taxon>
        <taxon>Iphiclides</taxon>
    </lineage>
</organism>
<reference evidence="2" key="1">
    <citation type="submission" date="2022-03" db="EMBL/GenBank/DDBJ databases">
        <authorList>
            <person name="Martin H S."/>
        </authorList>
    </citation>
    <scope>NUCLEOTIDE SEQUENCE</scope>
</reference>
<dbReference type="EMBL" id="OW152842">
    <property type="protein sequence ID" value="CAH2064943.1"/>
    <property type="molecule type" value="Genomic_DNA"/>
</dbReference>
<feature type="non-terminal residue" evidence="2">
    <location>
        <position position="377"/>
    </location>
</feature>
<name>A0ABN8IVE6_9NEOP</name>
<accession>A0ABN8IVE6</accession>
<evidence type="ECO:0000313" key="2">
    <source>
        <dbReference type="EMBL" id="CAH2064943.1"/>
    </source>
</evidence>
<evidence type="ECO:0000313" key="3">
    <source>
        <dbReference type="Proteomes" id="UP000837857"/>
    </source>
</evidence>